<evidence type="ECO:0000313" key="2">
    <source>
        <dbReference type="EMBL" id="AZB73016.1"/>
    </source>
</evidence>
<feature type="domain" description="Glycosyl transferase family 1" evidence="1">
    <location>
        <begin position="176"/>
        <end position="322"/>
    </location>
</feature>
<evidence type="ECO:0000313" key="3">
    <source>
        <dbReference type="Proteomes" id="UP000267249"/>
    </source>
</evidence>
<organism evidence="2 3">
    <name type="scientific">Synechococcus elongatus PCC 11801</name>
    <dbReference type="NCBI Taxonomy" id="2219813"/>
    <lineage>
        <taxon>Bacteria</taxon>
        <taxon>Bacillati</taxon>
        <taxon>Cyanobacteriota</taxon>
        <taxon>Cyanophyceae</taxon>
        <taxon>Synechococcales</taxon>
        <taxon>Synechococcaceae</taxon>
        <taxon>Synechococcus</taxon>
    </lineage>
</organism>
<dbReference type="SUPFAM" id="SSF53756">
    <property type="entry name" value="UDP-Glycosyltransferase/glycogen phosphorylase"/>
    <property type="match status" value="1"/>
</dbReference>
<name>A0AAN1QP81_SYNEL</name>
<dbReference type="EC" id="2.4.-.-" evidence="2"/>
<reference evidence="2 3" key="1">
    <citation type="journal article" date="2018" name="Sci. Rep.">
        <title>Genome Features and Biochemical Characteristics of a Robust, Fast Growing and Naturally Transformable Cyanobacterium Synechococcus elongatus PCC 11801 Isolated from India.</title>
        <authorList>
            <person name="Jaiswal D."/>
            <person name="Sengupta A."/>
            <person name="Sohoni S."/>
            <person name="Sengupta S."/>
            <person name="Phadnavis A.G."/>
            <person name="Pakrasi H.B."/>
            <person name="Wangikar P.P."/>
        </authorList>
    </citation>
    <scope>NUCLEOTIDE SEQUENCE [LARGE SCALE GENOMIC DNA]</scope>
    <source>
        <strain evidence="2 3">PCC 11801</strain>
    </source>
</reference>
<keyword evidence="2" id="KW-0808">Transferase</keyword>
<dbReference type="CDD" id="cd03801">
    <property type="entry name" value="GT4_PimA-like"/>
    <property type="match status" value="1"/>
</dbReference>
<dbReference type="PANTHER" id="PTHR12526">
    <property type="entry name" value="GLYCOSYLTRANSFERASE"/>
    <property type="match status" value="1"/>
</dbReference>
<dbReference type="AlphaFoldDB" id="A0AAN1QP81"/>
<dbReference type="Proteomes" id="UP000267249">
    <property type="component" value="Chromosome"/>
</dbReference>
<dbReference type="Gene3D" id="3.40.50.2000">
    <property type="entry name" value="Glycogen Phosphorylase B"/>
    <property type="match status" value="1"/>
</dbReference>
<sequence>MRIAIATVQVPFCKGGAEMHAERLQSAFEDHGHQSDILTLPFSFSPPKAVHQSIDLWQTDEVQQLISSSCDAIVALRFPAYLVQHPRRVLWLLHQHRAVYDLWNTAYTQNLSRSSEGYVLRQRIQTLDTQELNRYRHRFSNSTTVTERLYQFNGITSEPLYHPPPLAGRYYNQPAKLFIFCPSRLEDLKRQTLLIEAIAQLPKVFVVFAGEGGNRQYLETQIKELGLQDRVCLLGHISQSELLAFYANCTAVFYAPYDEDFGYVTLEAMLSRKPVITCTDSGEPARIVQHQQTGWVCEPTPHAIAEVIDWCWLNADQVQEMGMAGWEYYQSLNISWENVVHRLLAAIE</sequence>
<gene>
    <name evidence="2" type="ORF">DOP62_10045</name>
</gene>
<keyword evidence="2" id="KW-0328">Glycosyltransferase</keyword>
<protein>
    <submittedName>
        <fullName evidence="2">Glycosyltransferase family 4 protein</fullName>
        <ecNumber evidence="2">2.4.-.-</ecNumber>
    </submittedName>
</protein>
<dbReference type="EMBL" id="CP030139">
    <property type="protein sequence ID" value="AZB73016.1"/>
    <property type="molecule type" value="Genomic_DNA"/>
</dbReference>
<dbReference type="PANTHER" id="PTHR12526:SF635">
    <property type="entry name" value="GLYCOSYL TRANSFERASE GROUP 1"/>
    <property type="match status" value="1"/>
</dbReference>
<proteinExistence type="predicted"/>
<dbReference type="Pfam" id="PF00534">
    <property type="entry name" value="Glycos_transf_1"/>
    <property type="match status" value="1"/>
</dbReference>
<accession>A0AAN1QP81</accession>
<dbReference type="GO" id="GO:0016757">
    <property type="term" value="F:glycosyltransferase activity"/>
    <property type="evidence" value="ECO:0007669"/>
    <property type="project" value="UniProtKB-KW"/>
</dbReference>
<evidence type="ECO:0000259" key="1">
    <source>
        <dbReference type="Pfam" id="PF00534"/>
    </source>
</evidence>
<dbReference type="InterPro" id="IPR001296">
    <property type="entry name" value="Glyco_trans_1"/>
</dbReference>